<evidence type="ECO:0000313" key="1">
    <source>
        <dbReference type="EMBL" id="GAH17286.1"/>
    </source>
</evidence>
<name>X1D935_9ZZZZ</name>
<gene>
    <name evidence="1" type="ORF">S01H4_55111</name>
</gene>
<protein>
    <recommendedName>
        <fullName evidence="2">DUF3795 domain-containing protein</fullName>
    </recommendedName>
</protein>
<reference evidence="1" key="1">
    <citation type="journal article" date="2014" name="Front. Microbiol.">
        <title>High frequency of phylogenetically diverse reductive dehalogenase-homologous genes in deep subseafloor sedimentary metagenomes.</title>
        <authorList>
            <person name="Kawai M."/>
            <person name="Futagami T."/>
            <person name="Toyoda A."/>
            <person name="Takaki Y."/>
            <person name="Nishi S."/>
            <person name="Hori S."/>
            <person name="Arai W."/>
            <person name="Tsubouchi T."/>
            <person name="Morono Y."/>
            <person name="Uchiyama I."/>
            <person name="Ito T."/>
            <person name="Fujiyama A."/>
            <person name="Inagaki F."/>
            <person name="Takami H."/>
        </authorList>
    </citation>
    <scope>NUCLEOTIDE SEQUENCE</scope>
    <source>
        <strain evidence="1">Expedition CK06-06</strain>
    </source>
</reference>
<organism evidence="1">
    <name type="scientific">marine sediment metagenome</name>
    <dbReference type="NCBI Taxonomy" id="412755"/>
    <lineage>
        <taxon>unclassified sequences</taxon>
        <taxon>metagenomes</taxon>
        <taxon>ecological metagenomes</taxon>
    </lineage>
</organism>
<dbReference type="InterPro" id="IPR024227">
    <property type="entry name" value="DUF3795"/>
</dbReference>
<dbReference type="AlphaFoldDB" id="X1D935"/>
<proteinExistence type="predicted"/>
<comment type="caution">
    <text evidence="1">The sequence shown here is derived from an EMBL/GenBank/DDBJ whole genome shotgun (WGS) entry which is preliminary data.</text>
</comment>
<accession>X1D935</accession>
<feature type="non-terminal residue" evidence="1">
    <location>
        <position position="1"/>
    </location>
</feature>
<sequence>CGYNCHLCAARSENPAIRQKMVDGWRKIYGHEKYTAENVKCDGCLSDGKIADINCKARPCAREKGIKNCAYCDEFPCNKVKNLIASKDEMMVLGYPRTSSISEEEYNLCMKQFNSLSNLVNILINIGKLPSWLEKQNDL</sequence>
<evidence type="ECO:0008006" key="2">
    <source>
        <dbReference type="Google" id="ProtNLM"/>
    </source>
</evidence>
<dbReference type="EMBL" id="BART01031774">
    <property type="protein sequence ID" value="GAH17286.1"/>
    <property type="molecule type" value="Genomic_DNA"/>
</dbReference>
<dbReference type="Pfam" id="PF12675">
    <property type="entry name" value="DUF3795"/>
    <property type="match status" value="1"/>
</dbReference>